<dbReference type="GO" id="GO:0009279">
    <property type="term" value="C:cell outer membrane"/>
    <property type="evidence" value="ECO:0007669"/>
    <property type="project" value="UniProtKB-SubCell"/>
</dbReference>
<dbReference type="Pfam" id="PF08842">
    <property type="entry name" value="Mfa2"/>
    <property type="match status" value="1"/>
</dbReference>
<evidence type="ECO:0000256" key="7">
    <source>
        <dbReference type="ARBA" id="ARBA00023288"/>
    </source>
</evidence>
<reference evidence="8 9" key="1">
    <citation type="submission" date="2019-03" db="EMBL/GenBank/DDBJ databases">
        <title>Porphyromonas levii Isolated from the Uterus of Dairy Cows.</title>
        <authorList>
            <person name="Francis A.M."/>
        </authorList>
    </citation>
    <scope>NUCLEOTIDE SEQUENCE [LARGE SCALE GENOMIC DNA]</scope>
    <source>
        <strain evidence="8 9">AF5678</strain>
    </source>
</reference>
<organism evidence="8 9">
    <name type="scientific">Porphyromonas levii</name>
    <dbReference type="NCBI Taxonomy" id="28114"/>
    <lineage>
        <taxon>Bacteria</taxon>
        <taxon>Pseudomonadati</taxon>
        <taxon>Bacteroidota</taxon>
        <taxon>Bacteroidia</taxon>
        <taxon>Bacteroidales</taxon>
        <taxon>Porphyromonadaceae</taxon>
        <taxon>Porphyromonas</taxon>
    </lineage>
</organism>
<evidence type="ECO:0000313" key="9">
    <source>
        <dbReference type="Proteomes" id="UP000297225"/>
    </source>
</evidence>
<proteinExistence type="inferred from homology"/>
<evidence type="ECO:0000256" key="6">
    <source>
        <dbReference type="ARBA" id="ARBA00023237"/>
    </source>
</evidence>
<dbReference type="InterPro" id="IPR014941">
    <property type="entry name" value="FimB/Mfa2/Mfa3"/>
</dbReference>
<dbReference type="Gene3D" id="2.60.40.2100">
    <property type="match status" value="1"/>
</dbReference>
<comment type="caution">
    <text evidence="8">The sequence shown here is derived from an EMBL/GenBank/DDBJ whole genome shotgun (WGS) entry which is preliminary data.</text>
</comment>
<gene>
    <name evidence="8" type="ORF">E4P47_08085</name>
</gene>
<dbReference type="Proteomes" id="UP000297225">
    <property type="component" value="Unassembled WGS sequence"/>
</dbReference>
<keyword evidence="4" id="KW-0472">Membrane</keyword>
<accession>A0A4Y8WMR9</accession>
<keyword evidence="5" id="KW-0564">Palmitate</keyword>
<evidence type="ECO:0000256" key="3">
    <source>
        <dbReference type="ARBA" id="ARBA00022729"/>
    </source>
</evidence>
<dbReference type="RefSeq" id="WP_134848954.1">
    <property type="nucleotide sequence ID" value="NZ_SPNB01000003.1"/>
</dbReference>
<keyword evidence="6" id="KW-0998">Cell outer membrane</keyword>
<protein>
    <submittedName>
        <fullName evidence="8">Fimbrial protein</fullName>
    </submittedName>
</protein>
<comment type="subcellular location">
    <subcellularLocation>
        <location evidence="1">Cell outer membrane</location>
    </subcellularLocation>
</comment>
<dbReference type="AlphaFoldDB" id="A0A4Y8WMR9"/>
<evidence type="ECO:0000256" key="2">
    <source>
        <dbReference type="ARBA" id="ARBA00007248"/>
    </source>
</evidence>
<dbReference type="PROSITE" id="PS51257">
    <property type="entry name" value="PROKAR_LIPOPROTEIN"/>
    <property type="match status" value="1"/>
</dbReference>
<name>A0A4Y8WMR9_9PORP</name>
<evidence type="ECO:0000313" key="8">
    <source>
        <dbReference type="EMBL" id="TFH94304.1"/>
    </source>
</evidence>
<dbReference type="OrthoDB" id="1013388at2"/>
<evidence type="ECO:0000256" key="5">
    <source>
        <dbReference type="ARBA" id="ARBA00023139"/>
    </source>
</evidence>
<evidence type="ECO:0000256" key="4">
    <source>
        <dbReference type="ARBA" id="ARBA00023136"/>
    </source>
</evidence>
<dbReference type="Gene3D" id="2.60.40.2090">
    <property type="match status" value="1"/>
</dbReference>
<dbReference type="EMBL" id="SPNC01000144">
    <property type="protein sequence ID" value="TFH94304.1"/>
    <property type="molecule type" value="Genomic_DNA"/>
</dbReference>
<comment type="similarity">
    <text evidence="2">Belongs to the bacteroidetes fimbrillin superfamily. FimB/Mfa2 family.</text>
</comment>
<keyword evidence="7" id="KW-0449">Lipoprotein</keyword>
<sequence>MKVFNKLSIIFLGVIIVVFASLSCGKWIYDDMSECPRGVYINVYTQTECANTPEYPAVGRLHVFAFNENNLFVSSELFEGVTLSKDFECLIPIKEPGLYSFVVWGGVDDKLFKLETLTPAKSTKDELLLALNRHDGIATNLAKKQVYVGETPAVRLELETNHFVHTKANVRELTNRINVLVEDVDDAEKFEIELLSANTDYSVKGDIIKNSVVEYPTEVKYPGEKTLTADFTTMKLESGRQNILVVKEKATGKEIFREDLVGVILLSPSEANINLRCDNDFKVKLKTRRCNCPGGFMVTELWINDWMVHSYDIVLGS</sequence>
<keyword evidence="3" id="KW-0732">Signal</keyword>
<evidence type="ECO:0000256" key="1">
    <source>
        <dbReference type="ARBA" id="ARBA00004442"/>
    </source>
</evidence>
<keyword evidence="9" id="KW-1185">Reference proteome</keyword>